<dbReference type="GO" id="GO:0003700">
    <property type="term" value="F:DNA-binding transcription factor activity"/>
    <property type="evidence" value="ECO:0000318"/>
    <property type="project" value="GO_Central"/>
</dbReference>
<evidence type="ECO:0000313" key="5">
    <source>
        <dbReference type="EMBL" id="EYU25309.1"/>
    </source>
</evidence>
<protein>
    <recommendedName>
        <fullName evidence="4">ZF-HD dimerization-type domain-containing protein</fullName>
    </recommendedName>
</protein>
<organism evidence="5 6">
    <name type="scientific">Erythranthe guttata</name>
    <name type="common">Yellow monkey flower</name>
    <name type="synonym">Mimulus guttatus</name>
    <dbReference type="NCBI Taxonomy" id="4155"/>
    <lineage>
        <taxon>Eukaryota</taxon>
        <taxon>Viridiplantae</taxon>
        <taxon>Streptophyta</taxon>
        <taxon>Embryophyta</taxon>
        <taxon>Tracheophyta</taxon>
        <taxon>Spermatophyta</taxon>
        <taxon>Magnoliopsida</taxon>
        <taxon>eudicotyledons</taxon>
        <taxon>Gunneridae</taxon>
        <taxon>Pentapetalae</taxon>
        <taxon>asterids</taxon>
        <taxon>lamiids</taxon>
        <taxon>Lamiales</taxon>
        <taxon>Phrymaceae</taxon>
        <taxon>Erythranthe</taxon>
    </lineage>
</organism>
<dbReference type="Proteomes" id="UP000030748">
    <property type="component" value="Unassembled WGS sequence"/>
</dbReference>
<dbReference type="PROSITE" id="PS51523">
    <property type="entry name" value="ZF_HD_DIMER"/>
    <property type="match status" value="2"/>
</dbReference>
<evidence type="ECO:0000256" key="2">
    <source>
        <dbReference type="ARBA" id="ARBA00022771"/>
    </source>
</evidence>
<name>A0A022QCF1_ERYGU</name>
<dbReference type="InterPro" id="IPR006456">
    <property type="entry name" value="ZF_HD_homeobox_Cys/His_dimer"/>
</dbReference>
<keyword evidence="6" id="KW-1185">Reference proteome</keyword>
<accession>A0A022QCF1</accession>
<dbReference type="PANTHER" id="PTHR31948">
    <property type="entry name" value="ZINC-FINGER HOMEODOMAIN PROTEIN 2"/>
    <property type="match status" value="1"/>
</dbReference>
<dbReference type="GO" id="GO:0008270">
    <property type="term" value="F:zinc ion binding"/>
    <property type="evidence" value="ECO:0007669"/>
    <property type="project" value="UniProtKB-KW"/>
</dbReference>
<reference evidence="5 6" key="1">
    <citation type="journal article" date="2013" name="Proc. Natl. Acad. Sci. U.S.A.">
        <title>Fine-scale variation in meiotic recombination in Mimulus inferred from population shotgun sequencing.</title>
        <authorList>
            <person name="Hellsten U."/>
            <person name="Wright K.M."/>
            <person name="Jenkins J."/>
            <person name="Shu S."/>
            <person name="Yuan Y."/>
            <person name="Wessler S.R."/>
            <person name="Schmutz J."/>
            <person name="Willis J.H."/>
            <person name="Rokhsar D.S."/>
        </authorList>
    </citation>
    <scope>NUCLEOTIDE SEQUENCE [LARGE SCALE GENOMIC DNA]</scope>
    <source>
        <strain evidence="6">cv. DUN x IM62</strain>
    </source>
</reference>
<keyword evidence="2" id="KW-0863">Zinc-finger</keyword>
<feature type="non-terminal residue" evidence="5">
    <location>
        <position position="1"/>
    </location>
</feature>
<keyword evidence="1" id="KW-0479">Metal-binding</keyword>
<dbReference type="GO" id="GO:0005634">
    <property type="term" value="C:nucleus"/>
    <property type="evidence" value="ECO:0000318"/>
    <property type="project" value="GO_Central"/>
</dbReference>
<evidence type="ECO:0000256" key="3">
    <source>
        <dbReference type="ARBA" id="ARBA00022833"/>
    </source>
</evidence>
<gene>
    <name evidence="5" type="ORF">MIMGU_mgv1a026693mg</name>
</gene>
<keyword evidence="3" id="KW-0862">Zinc</keyword>
<dbReference type="AlphaFoldDB" id="A0A022QCF1"/>
<dbReference type="GO" id="GO:0006355">
    <property type="term" value="P:regulation of DNA-templated transcription"/>
    <property type="evidence" value="ECO:0000318"/>
    <property type="project" value="GO_Central"/>
</dbReference>
<feature type="domain" description="ZF-HD dimerization-type" evidence="4">
    <location>
        <begin position="7"/>
        <end position="50"/>
    </location>
</feature>
<dbReference type="GO" id="GO:0000976">
    <property type="term" value="F:transcription cis-regulatory region binding"/>
    <property type="evidence" value="ECO:0000318"/>
    <property type="project" value="GO_Central"/>
</dbReference>
<evidence type="ECO:0000256" key="1">
    <source>
        <dbReference type="ARBA" id="ARBA00022723"/>
    </source>
</evidence>
<evidence type="ECO:0000259" key="4">
    <source>
        <dbReference type="PROSITE" id="PS51523"/>
    </source>
</evidence>
<proteinExistence type="predicted"/>
<evidence type="ECO:0000313" key="6">
    <source>
        <dbReference type="Proteomes" id="UP000030748"/>
    </source>
</evidence>
<dbReference type="PANTHER" id="PTHR31948:SF148">
    <property type="entry name" value="MINI ZINC FINGER PROTEIN 3"/>
    <property type="match status" value="1"/>
</dbReference>
<sequence length="124" mass="13673">KMGDQLYAECQKSHPHNGGKTDGCQEFSGGSLSLPECIVCGCHRNYHRKLVYTKCNKVRDFKIPNSVDGCQLFIPDSAPWLICAACGCHRNFHRIEVTKEEVVSTAFGTAAAAVPFELKKEPLS</sequence>
<dbReference type="EMBL" id="KI632003">
    <property type="protein sequence ID" value="EYU25309.1"/>
    <property type="molecule type" value="Genomic_DNA"/>
</dbReference>
<dbReference type="Pfam" id="PF04770">
    <property type="entry name" value="ZF-HD_dimer"/>
    <property type="match status" value="2"/>
</dbReference>
<feature type="domain" description="ZF-HD dimerization-type" evidence="4">
    <location>
        <begin position="52"/>
        <end position="96"/>
    </location>
</feature>